<reference evidence="3" key="1">
    <citation type="submission" date="2020-03" db="EMBL/GenBank/DDBJ databases">
        <title>Melopsittacus undulatus (budgerigar) genome, bMelUnd1, maternal haplotype with Z.</title>
        <authorList>
            <person name="Gedman G."/>
            <person name="Mountcastle J."/>
            <person name="Haase B."/>
            <person name="Formenti G."/>
            <person name="Wright T."/>
            <person name="Apodaca J."/>
            <person name="Pelan S."/>
            <person name="Chow W."/>
            <person name="Rhie A."/>
            <person name="Howe K."/>
            <person name="Fedrigo O."/>
            <person name="Jarvis E.D."/>
        </authorList>
    </citation>
    <scope>NUCLEOTIDE SEQUENCE [LARGE SCALE GENOMIC DNA]</scope>
</reference>
<dbReference type="PROSITE" id="PS00290">
    <property type="entry name" value="IG_MHC"/>
    <property type="match status" value="2"/>
</dbReference>
<dbReference type="Proteomes" id="UP000694405">
    <property type="component" value="Chromosome 30"/>
</dbReference>
<dbReference type="CDD" id="cd05768">
    <property type="entry name" value="IgC1_CH3_IgAGD_CH4_IgAEM"/>
    <property type="match status" value="1"/>
</dbReference>
<dbReference type="PANTHER" id="PTHR23411">
    <property type="entry name" value="TAPASIN"/>
    <property type="match status" value="1"/>
</dbReference>
<dbReference type="Ensembl" id="ENSMUNT00000029908.1">
    <property type="protein sequence ID" value="ENSMUNP00000031985.1"/>
    <property type="gene ID" value="ENSMUNG00000018806.1"/>
</dbReference>
<evidence type="ECO:0000313" key="4">
    <source>
        <dbReference type="Proteomes" id="UP000694405"/>
    </source>
</evidence>
<reference evidence="3" key="2">
    <citation type="submission" date="2025-08" db="UniProtKB">
        <authorList>
            <consortium name="Ensembl"/>
        </authorList>
    </citation>
    <scope>IDENTIFICATION</scope>
</reference>
<dbReference type="Pfam" id="PF07654">
    <property type="entry name" value="C1-set"/>
    <property type="match status" value="3"/>
</dbReference>
<accession>A0A8V5GBI3</accession>
<feature type="region of interest" description="Disordered" evidence="2">
    <location>
        <begin position="77"/>
        <end position="104"/>
    </location>
</feature>
<organism evidence="3 4">
    <name type="scientific">Melopsittacus undulatus</name>
    <name type="common">Budgerigar</name>
    <name type="synonym">Psittacus undulatus</name>
    <dbReference type="NCBI Taxonomy" id="13146"/>
    <lineage>
        <taxon>Eukaryota</taxon>
        <taxon>Metazoa</taxon>
        <taxon>Chordata</taxon>
        <taxon>Craniata</taxon>
        <taxon>Vertebrata</taxon>
        <taxon>Euteleostomi</taxon>
        <taxon>Archelosauria</taxon>
        <taxon>Archosauria</taxon>
        <taxon>Dinosauria</taxon>
        <taxon>Saurischia</taxon>
        <taxon>Theropoda</taxon>
        <taxon>Coelurosauria</taxon>
        <taxon>Aves</taxon>
        <taxon>Neognathae</taxon>
        <taxon>Neoaves</taxon>
        <taxon>Telluraves</taxon>
        <taxon>Australaves</taxon>
        <taxon>Psittaciformes</taxon>
        <taxon>Psittaculidae</taxon>
        <taxon>Melopsittacus</taxon>
    </lineage>
</organism>
<dbReference type="InterPro" id="IPR050380">
    <property type="entry name" value="Immune_Resp_Modulators"/>
</dbReference>
<dbReference type="SMART" id="SM00407">
    <property type="entry name" value="IGc1"/>
    <property type="match status" value="3"/>
</dbReference>
<evidence type="ECO:0000256" key="1">
    <source>
        <dbReference type="ARBA" id="ARBA00023319"/>
    </source>
</evidence>
<dbReference type="InterPro" id="IPR003006">
    <property type="entry name" value="Ig/MHC_CS"/>
</dbReference>
<dbReference type="InterPro" id="IPR013783">
    <property type="entry name" value="Ig-like_fold"/>
</dbReference>
<reference evidence="3" key="3">
    <citation type="submission" date="2025-09" db="UniProtKB">
        <authorList>
            <consortium name="Ensembl"/>
        </authorList>
    </citation>
    <scope>IDENTIFICATION</scope>
</reference>
<sequence length="428" mass="45977">IISLPASPSLLPLPPCPSPSPHPIACMAVGAVPIGPIVWRDRYHRAHEANTSITSITSTGHTGIGAVSLLVMEGTEGRDLQPFQPPPPPPPPPPSPYTPPPPDAFDGPYRNASILCHILAPPIRWLRNGRPLPYGASTVGPIALGGLVVTHSLLGVTEDEWGSGDVFTCQVGQEMRNVSKVGCGGEYGLWGNPPPPAAITVRVTPPPFVAIFQDKVAKLTCRVLNVPSMEGLDVAWWKEDGTEVDTSRLPHSLEPNGLFSAGAVATVRTSEWERGDTFTCRVTHPELLFPSELRKEEAPSVFVLPPPPEQLSLRERATITCLVMGFNPPDLFILWLRNGNPIPEAQYVTVTPLPQPHNPQSHNPISYMTYSSLTVAIGDWANGDMFTCVVGHERIPMQVMQKSVDIGSGKATALNVSLILQDGAGGCY</sequence>
<proteinExistence type="predicted"/>
<feature type="compositionally biased region" description="Pro residues" evidence="2">
    <location>
        <begin position="83"/>
        <end position="103"/>
    </location>
</feature>
<dbReference type="AlphaFoldDB" id="A0A8V5GBI3"/>
<dbReference type="InterPro" id="IPR003597">
    <property type="entry name" value="Ig_C1-set"/>
</dbReference>
<evidence type="ECO:0000256" key="2">
    <source>
        <dbReference type="SAM" id="MobiDB-lite"/>
    </source>
</evidence>
<dbReference type="InterPro" id="IPR007110">
    <property type="entry name" value="Ig-like_dom"/>
</dbReference>
<evidence type="ECO:0000313" key="3">
    <source>
        <dbReference type="Ensembl" id="ENSMUNP00000031985.1"/>
    </source>
</evidence>
<keyword evidence="1" id="KW-0393">Immunoglobulin domain</keyword>
<dbReference type="PROSITE" id="PS50835">
    <property type="entry name" value="IG_LIKE"/>
    <property type="match status" value="2"/>
</dbReference>
<keyword evidence="4" id="KW-1185">Reference proteome</keyword>
<dbReference type="SUPFAM" id="SSF48726">
    <property type="entry name" value="Immunoglobulin"/>
    <property type="match status" value="3"/>
</dbReference>
<dbReference type="InterPro" id="IPR036179">
    <property type="entry name" value="Ig-like_dom_sf"/>
</dbReference>
<protein>
    <submittedName>
        <fullName evidence="3">Uncharacterized protein</fullName>
    </submittedName>
</protein>
<name>A0A8V5GBI3_MELUD</name>
<dbReference type="FunFam" id="2.60.40.10:FF:000463">
    <property type="entry name" value="Immunoglobulin heavy constant gamma 1"/>
    <property type="match status" value="1"/>
</dbReference>
<dbReference type="Gene3D" id="2.60.40.10">
    <property type="entry name" value="Immunoglobulins"/>
    <property type="match status" value="3"/>
</dbReference>